<evidence type="ECO:0000259" key="1">
    <source>
        <dbReference type="Pfam" id="PF00561"/>
    </source>
</evidence>
<organism evidence="2 3">
    <name type="scientific">Kribbella alba</name>
    <dbReference type="NCBI Taxonomy" id="190197"/>
    <lineage>
        <taxon>Bacteria</taxon>
        <taxon>Bacillati</taxon>
        <taxon>Actinomycetota</taxon>
        <taxon>Actinomycetes</taxon>
        <taxon>Propionibacteriales</taxon>
        <taxon>Kribbellaceae</taxon>
        <taxon>Kribbella</taxon>
    </lineage>
</organism>
<dbReference type="Gene3D" id="3.40.50.1820">
    <property type="entry name" value="alpha/beta hydrolase"/>
    <property type="match status" value="1"/>
</dbReference>
<evidence type="ECO:0000313" key="3">
    <source>
        <dbReference type="Proteomes" id="UP001501319"/>
    </source>
</evidence>
<dbReference type="Pfam" id="PF00561">
    <property type="entry name" value="Abhydrolase_1"/>
    <property type="match status" value="1"/>
</dbReference>
<sequence>MGAWEGDALLVGGCEEIEQVELAGAAATTIFLALDTMSALSRSIPGNWHDCDSTAAGGVVNAVRWKTATFAGHQLRYAVTGSGPAVVLPKKDRGSYVPFERLADQYTMVQIEPLGFGRSDRPDPYPPVGIHEQILAVCDQEDIPEFAVWGFSQGGAMACATAQATPRARLMVCGGFNVLRGLSDAWLARMNRERRIPVGSRTFWNLFHSYNWHAELRQMAIPKLMYWGTLDAQRVSLKDQYILRGVGIDVAEFAGLDHGRSGFGDPASPATDVVADWLQRHGW</sequence>
<dbReference type="InterPro" id="IPR029058">
    <property type="entry name" value="AB_hydrolase_fold"/>
</dbReference>
<dbReference type="Proteomes" id="UP001501319">
    <property type="component" value="Unassembled WGS sequence"/>
</dbReference>
<dbReference type="InterPro" id="IPR000073">
    <property type="entry name" value="AB_hydrolase_1"/>
</dbReference>
<dbReference type="EMBL" id="BAAANE010000003">
    <property type="protein sequence ID" value="GAA1624493.1"/>
    <property type="molecule type" value="Genomic_DNA"/>
</dbReference>
<keyword evidence="3" id="KW-1185">Reference proteome</keyword>
<reference evidence="3" key="1">
    <citation type="journal article" date="2019" name="Int. J. Syst. Evol. Microbiol.">
        <title>The Global Catalogue of Microorganisms (GCM) 10K type strain sequencing project: providing services to taxonomists for standard genome sequencing and annotation.</title>
        <authorList>
            <consortium name="The Broad Institute Genomics Platform"/>
            <consortium name="The Broad Institute Genome Sequencing Center for Infectious Disease"/>
            <person name="Wu L."/>
            <person name="Ma J."/>
        </authorList>
    </citation>
    <scope>NUCLEOTIDE SEQUENCE [LARGE SCALE GENOMIC DNA]</scope>
    <source>
        <strain evidence="3">JCM 14306</strain>
    </source>
</reference>
<gene>
    <name evidence="2" type="ORF">GCM10009744_10000</name>
</gene>
<accession>A0ABP4QXN4</accession>
<proteinExistence type="predicted"/>
<comment type="caution">
    <text evidence="2">The sequence shown here is derived from an EMBL/GenBank/DDBJ whole genome shotgun (WGS) entry which is preliminary data.</text>
</comment>
<evidence type="ECO:0000313" key="2">
    <source>
        <dbReference type="EMBL" id="GAA1624493.1"/>
    </source>
</evidence>
<dbReference type="SUPFAM" id="SSF53474">
    <property type="entry name" value="alpha/beta-Hydrolases"/>
    <property type="match status" value="1"/>
</dbReference>
<protein>
    <recommendedName>
        <fullName evidence="1">AB hydrolase-1 domain-containing protein</fullName>
    </recommendedName>
</protein>
<feature type="domain" description="AB hydrolase-1" evidence="1">
    <location>
        <begin position="102"/>
        <end position="175"/>
    </location>
</feature>
<name>A0ABP4QXN4_9ACTN</name>